<evidence type="ECO:0000256" key="7">
    <source>
        <dbReference type="SAM" id="Phobius"/>
    </source>
</evidence>
<dbReference type="NCBIfam" id="TIGR03023">
    <property type="entry name" value="WcaJ_sugtrans"/>
    <property type="match status" value="1"/>
</dbReference>
<organism evidence="9 10">
    <name type="scientific">Panacagrimonas perspica</name>
    <dbReference type="NCBI Taxonomy" id="381431"/>
    <lineage>
        <taxon>Bacteria</taxon>
        <taxon>Pseudomonadati</taxon>
        <taxon>Pseudomonadota</taxon>
        <taxon>Gammaproteobacteria</taxon>
        <taxon>Nevskiales</taxon>
        <taxon>Nevskiaceae</taxon>
        <taxon>Panacagrimonas</taxon>
    </lineage>
</organism>
<dbReference type="InterPro" id="IPR003362">
    <property type="entry name" value="Bact_transf"/>
</dbReference>
<comment type="subcellular location">
    <subcellularLocation>
        <location evidence="1">Membrane</location>
        <topology evidence="1">Multi-pass membrane protein</topology>
    </subcellularLocation>
</comment>
<reference evidence="9 10" key="1">
    <citation type="submission" date="2019-03" db="EMBL/GenBank/DDBJ databases">
        <title>Genomic Encyclopedia of Type Strains, Phase IV (KMG-IV): sequencing the most valuable type-strain genomes for metagenomic binning, comparative biology and taxonomic classification.</title>
        <authorList>
            <person name="Goeker M."/>
        </authorList>
    </citation>
    <scope>NUCLEOTIDE SEQUENCE [LARGE SCALE GENOMIC DNA]</scope>
    <source>
        <strain evidence="9 10">DSM 26377</strain>
    </source>
</reference>
<evidence type="ECO:0000313" key="9">
    <source>
        <dbReference type="EMBL" id="TDU31405.1"/>
    </source>
</evidence>
<dbReference type="GO" id="GO:0016020">
    <property type="term" value="C:membrane"/>
    <property type="evidence" value="ECO:0007669"/>
    <property type="project" value="UniProtKB-SubCell"/>
</dbReference>
<dbReference type="InterPro" id="IPR017473">
    <property type="entry name" value="Undecaprenyl-P_gluc_Ptfrase"/>
</dbReference>
<evidence type="ECO:0000313" key="10">
    <source>
        <dbReference type="Proteomes" id="UP000295341"/>
    </source>
</evidence>
<dbReference type="GO" id="GO:0016780">
    <property type="term" value="F:phosphotransferase activity, for other substituted phosphate groups"/>
    <property type="evidence" value="ECO:0007669"/>
    <property type="project" value="TreeGrafter"/>
</dbReference>
<feature type="transmembrane region" description="Helical" evidence="7">
    <location>
        <begin position="12"/>
        <end position="32"/>
    </location>
</feature>
<comment type="similarity">
    <text evidence="2">Belongs to the bacterial sugar transferase family.</text>
</comment>
<gene>
    <name evidence="9" type="ORF">DFR24_0773</name>
</gene>
<dbReference type="RefSeq" id="WP_133879985.1">
    <property type="nucleotide sequence ID" value="NZ_MWIN01000039.1"/>
</dbReference>
<feature type="transmembrane region" description="Helical" evidence="7">
    <location>
        <begin position="276"/>
        <end position="296"/>
    </location>
</feature>
<feature type="transmembrane region" description="Helical" evidence="7">
    <location>
        <begin position="38"/>
        <end position="55"/>
    </location>
</feature>
<evidence type="ECO:0000256" key="1">
    <source>
        <dbReference type="ARBA" id="ARBA00004141"/>
    </source>
</evidence>
<dbReference type="PANTHER" id="PTHR30576:SF0">
    <property type="entry name" value="UNDECAPRENYL-PHOSPHATE N-ACETYLGALACTOSAMINYL 1-PHOSPHATE TRANSFERASE-RELATED"/>
    <property type="match status" value="1"/>
</dbReference>
<keyword evidence="5 7" id="KW-1133">Transmembrane helix</keyword>
<comment type="caution">
    <text evidence="9">The sequence shown here is derived from an EMBL/GenBank/DDBJ whole genome shotgun (WGS) entry which is preliminary data.</text>
</comment>
<dbReference type="OrthoDB" id="9808602at2"/>
<keyword evidence="10" id="KW-1185">Reference proteome</keyword>
<accession>A0A4R7PBE6</accession>
<dbReference type="InterPro" id="IPR036291">
    <property type="entry name" value="NAD(P)-bd_dom_sf"/>
</dbReference>
<evidence type="ECO:0000256" key="4">
    <source>
        <dbReference type="ARBA" id="ARBA00022692"/>
    </source>
</evidence>
<dbReference type="Proteomes" id="UP000295341">
    <property type="component" value="Unassembled WGS sequence"/>
</dbReference>
<dbReference type="PANTHER" id="PTHR30576">
    <property type="entry name" value="COLANIC BIOSYNTHESIS UDP-GLUCOSE LIPID CARRIER TRANSFERASE"/>
    <property type="match status" value="1"/>
</dbReference>
<feature type="transmembrane region" description="Helical" evidence="7">
    <location>
        <begin position="105"/>
        <end position="128"/>
    </location>
</feature>
<proteinExistence type="inferred from homology"/>
<dbReference type="EMBL" id="SOBT01000008">
    <property type="protein sequence ID" value="TDU31405.1"/>
    <property type="molecule type" value="Genomic_DNA"/>
</dbReference>
<keyword evidence="6 7" id="KW-0472">Membrane</keyword>
<dbReference type="Pfam" id="PF02397">
    <property type="entry name" value="Bac_transf"/>
    <property type="match status" value="1"/>
</dbReference>
<dbReference type="Pfam" id="PF13727">
    <property type="entry name" value="CoA_binding_3"/>
    <property type="match status" value="1"/>
</dbReference>
<evidence type="ECO:0000256" key="6">
    <source>
        <dbReference type="ARBA" id="ARBA00023136"/>
    </source>
</evidence>
<dbReference type="SUPFAM" id="SSF51735">
    <property type="entry name" value="NAD(P)-binding Rossmann-fold domains"/>
    <property type="match status" value="1"/>
</dbReference>
<dbReference type="NCBIfam" id="TIGR03025">
    <property type="entry name" value="EPS_sugtrans"/>
    <property type="match status" value="1"/>
</dbReference>
<evidence type="ECO:0000256" key="3">
    <source>
        <dbReference type="ARBA" id="ARBA00022679"/>
    </source>
</evidence>
<dbReference type="Gene3D" id="3.40.50.720">
    <property type="entry name" value="NAD(P)-binding Rossmann-like Domain"/>
    <property type="match status" value="1"/>
</dbReference>
<keyword evidence="4 7" id="KW-0812">Transmembrane</keyword>
<name>A0A4R7PBE6_9GAMM</name>
<feature type="transmembrane region" description="Helical" evidence="7">
    <location>
        <begin position="76"/>
        <end position="93"/>
    </location>
</feature>
<protein>
    <submittedName>
        <fullName evidence="9">Putative colanic acid biosynthesis UDP-glucose lipid carrier transferase</fullName>
    </submittedName>
</protein>
<feature type="domain" description="Bacterial sugar transferase" evidence="8">
    <location>
        <begin position="270"/>
        <end position="456"/>
    </location>
</feature>
<dbReference type="AlphaFoldDB" id="A0A4R7PBE6"/>
<evidence type="ECO:0000256" key="5">
    <source>
        <dbReference type="ARBA" id="ARBA00022989"/>
    </source>
</evidence>
<dbReference type="InterPro" id="IPR017475">
    <property type="entry name" value="EPS_sugar_tfrase"/>
</dbReference>
<sequence length="462" mass="52716">MRRASQSQAQGVQGVMYALAIVGNVWVIATLMELEFTIPYQVMAMLMGAFGFLMLRRYDLLTPWMPGRQGSVGTRMYWSWVGLVGALLLIGYLTKYSDYFSRKVLLIWFVTTPVVLLALHKLSVAVAGRLLPHAVRRRTCVVVFVNDSARSLARNLRKSQSYELVGFFEDRDMDRTGGPLEGMPYLGKARSVAQYVRDHNIDVVFVVLPDDGGRRSLNLLDDLGDTTASVYYVPDFLIINLFEAQVREVEGITVLEIAETPFYGADGMLKQLFDMVFSFTVLVVLSPLMITVALIIKLTSAGPVIFKQKRYGLNGQRFWVYKFRSMHTGAINPRSDVQQASRNDPRVTPIGRFIRRTSIDELPQFVNVLKGEMSVVGPRPHTVAHNEYYRKAVKRYMVRHKVKPGLTGWAQVNGLRGETAQLERMEERIRYDLEYIKNWSPMLDLRIVVMTVLMIFRDRNAY</sequence>
<evidence type="ECO:0000259" key="8">
    <source>
        <dbReference type="Pfam" id="PF02397"/>
    </source>
</evidence>
<keyword evidence="3 9" id="KW-0808">Transferase</keyword>
<evidence type="ECO:0000256" key="2">
    <source>
        <dbReference type="ARBA" id="ARBA00006464"/>
    </source>
</evidence>